<dbReference type="PANTHER" id="PTHR12741">
    <property type="entry name" value="LYST-INTERACTING PROTEIN LIP5 DOPAMINE RESPONSIVE PROTEIN DRG-1"/>
    <property type="match status" value="1"/>
</dbReference>
<comment type="caution">
    <text evidence="3">The sequence shown here is derived from an EMBL/GenBank/DDBJ whole genome shotgun (WGS) entry which is preliminary data.</text>
</comment>
<dbReference type="GO" id="GO:0006075">
    <property type="term" value="P:(1-&gt;3)-beta-D-glucan biosynthetic process"/>
    <property type="evidence" value="ECO:0007669"/>
    <property type="project" value="InterPro"/>
</dbReference>
<dbReference type="InterPro" id="IPR003440">
    <property type="entry name" value="Glyco_trans_48_dom"/>
</dbReference>
<proteinExistence type="predicted"/>
<evidence type="ECO:0000313" key="4">
    <source>
        <dbReference type="Proteomes" id="UP001289374"/>
    </source>
</evidence>
<feature type="transmembrane region" description="Helical" evidence="1">
    <location>
        <begin position="55"/>
        <end position="75"/>
    </location>
</feature>
<dbReference type="GO" id="GO:0000148">
    <property type="term" value="C:1,3-beta-D-glucan synthase complex"/>
    <property type="evidence" value="ECO:0007669"/>
    <property type="project" value="InterPro"/>
</dbReference>
<feature type="transmembrane region" description="Helical" evidence="1">
    <location>
        <begin position="241"/>
        <end position="264"/>
    </location>
</feature>
<keyword evidence="4" id="KW-1185">Reference proteome</keyword>
<reference evidence="3" key="1">
    <citation type="submission" date="2020-06" db="EMBL/GenBank/DDBJ databases">
        <authorList>
            <person name="Li T."/>
            <person name="Hu X."/>
            <person name="Zhang T."/>
            <person name="Song X."/>
            <person name="Zhang H."/>
            <person name="Dai N."/>
            <person name="Sheng W."/>
            <person name="Hou X."/>
            <person name="Wei L."/>
        </authorList>
    </citation>
    <scope>NUCLEOTIDE SEQUENCE</scope>
    <source>
        <strain evidence="3">K16</strain>
        <tissue evidence="3">Leaf</tissue>
    </source>
</reference>
<feature type="transmembrane region" description="Helical" evidence="1">
    <location>
        <begin position="311"/>
        <end position="333"/>
    </location>
</feature>
<reference evidence="3" key="2">
    <citation type="journal article" date="2024" name="Plant">
        <title>Genomic evolution and insights into agronomic trait innovations of Sesamum species.</title>
        <authorList>
            <person name="Miao H."/>
            <person name="Wang L."/>
            <person name="Qu L."/>
            <person name="Liu H."/>
            <person name="Sun Y."/>
            <person name="Le M."/>
            <person name="Wang Q."/>
            <person name="Wei S."/>
            <person name="Zheng Y."/>
            <person name="Lin W."/>
            <person name="Duan Y."/>
            <person name="Cao H."/>
            <person name="Xiong S."/>
            <person name="Wang X."/>
            <person name="Wei L."/>
            <person name="Li C."/>
            <person name="Ma Q."/>
            <person name="Ju M."/>
            <person name="Zhao R."/>
            <person name="Li G."/>
            <person name="Mu C."/>
            <person name="Tian Q."/>
            <person name="Mei H."/>
            <person name="Zhang T."/>
            <person name="Gao T."/>
            <person name="Zhang H."/>
        </authorList>
    </citation>
    <scope>NUCLEOTIDE SEQUENCE</scope>
    <source>
        <strain evidence="3">K16</strain>
    </source>
</reference>
<dbReference type="AlphaFoldDB" id="A0AAE2C356"/>
<keyword evidence="1" id="KW-0472">Membrane</keyword>
<protein>
    <submittedName>
        <fullName evidence="3">Callose synthase 3</fullName>
    </submittedName>
</protein>
<keyword evidence="1" id="KW-0812">Transmembrane</keyword>
<evidence type="ECO:0000259" key="2">
    <source>
        <dbReference type="Pfam" id="PF02364"/>
    </source>
</evidence>
<evidence type="ECO:0000256" key="1">
    <source>
        <dbReference type="SAM" id="Phobius"/>
    </source>
</evidence>
<dbReference type="GO" id="GO:0005886">
    <property type="term" value="C:plasma membrane"/>
    <property type="evidence" value="ECO:0007669"/>
    <property type="project" value="TreeGrafter"/>
</dbReference>
<dbReference type="PANTHER" id="PTHR12741:SF48">
    <property type="entry name" value="1,3-BETA-GLUCAN SYNTHASE COMPONENT FKS1-RELATED"/>
    <property type="match status" value="1"/>
</dbReference>
<gene>
    <name evidence="3" type="ORF">Sango_0315400</name>
</gene>
<feature type="domain" description="Glycosyl transferase 48" evidence="2">
    <location>
        <begin position="1"/>
        <end position="223"/>
    </location>
</feature>
<accession>A0AAE2C356</accession>
<evidence type="ECO:0000313" key="3">
    <source>
        <dbReference type="EMBL" id="KAK4407344.1"/>
    </source>
</evidence>
<sequence>MLSCYFTTIGFYFSTLITVLTVYVFLYGRLYLVLSGLEKGLSTQPAIRDNKSLEIALASQSFVQIGFLMALPMMMEIGLEKGFRTALSEFILMQLQLAPVFFTFSLGTKTHYYGRTLLHGGAKYRATGRGFVVFHAKFAENYRLYSRSHFVKGLELMILLLVYQIFGQTYRGAVAYILITVSMWFMVGTWLFAPFLFNPSGFEWQKIVDDWTDWNKWISNRGGIGVPQRRVGNHGGRRSKIISVIQGNVVYGISWLVILLILFVMKTISVGRRKFSANFQLVFRLIKGLIFVTFISILAILIALPHMTPRDIVVCILAFMPTGWGLLLTRMLFNQAFSRGLQISRILGGHRKDRSSRNKE</sequence>
<name>A0AAE2C356_9LAMI</name>
<feature type="transmembrane region" description="Helical" evidence="1">
    <location>
        <begin position="285"/>
        <end position="305"/>
    </location>
</feature>
<keyword evidence="1" id="KW-1133">Transmembrane helix</keyword>
<dbReference type="Proteomes" id="UP001289374">
    <property type="component" value="Unassembled WGS sequence"/>
</dbReference>
<feature type="transmembrane region" description="Helical" evidence="1">
    <location>
        <begin position="173"/>
        <end position="197"/>
    </location>
</feature>
<organism evidence="3 4">
    <name type="scientific">Sesamum angolense</name>
    <dbReference type="NCBI Taxonomy" id="2727404"/>
    <lineage>
        <taxon>Eukaryota</taxon>
        <taxon>Viridiplantae</taxon>
        <taxon>Streptophyta</taxon>
        <taxon>Embryophyta</taxon>
        <taxon>Tracheophyta</taxon>
        <taxon>Spermatophyta</taxon>
        <taxon>Magnoliopsida</taxon>
        <taxon>eudicotyledons</taxon>
        <taxon>Gunneridae</taxon>
        <taxon>Pentapetalae</taxon>
        <taxon>asterids</taxon>
        <taxon>lamiids</taxon>
        <taxon>Lamiales</taxon>
        <taxon>Pedaliaceae</taxon>
        <taxon>Sesamum</taxon>
    </lineage>
</organism>
<dbReference type="EMBL" id="JACGWL010000002">
    <property type="protein sequence ID" value="KAK4407344.1"/>
    <property type="molecule type" value="Genomic_DNA"/>
</dbReference>
<dbReference type="GO" id="GO:0003843">
    <property type="term" value="F:1,3-beta-D-glucan synthase activity"/>
    <property type="evidence" value="ECO:0007669"/>
    <property type="project" value="InterPro"/>
</dbReference>
<dbReference type="Pfam" id="PF02364">
    <property type="entry name" value="Glucan_synthase"/>
    <property type="match status" value="1"/>
</dbReference>
<feature type="transmembrane region" description="Helical" evidence="1">
    <location>
        <begin position="12"/>
        <end position="34"/>
    </location>
</feature>